<evidence type="ECO:0000256" key="1">
    <source>
        <dbReference type="SAM" id="Phobius"/>
    </source>
</evidence>
<dbReference type="GO" id="GO:0005886">
    <property type="term" value="C:plasma membrane"/>
    <property type="evidence" value="ECO:0007669"/>
    <property type="project" value="TreeGrafter"/>
</dbReference>
<dbReference type="AlphaFoldDB" id="A0A2K8L417"/>
<organism evidence="2 3">
    <name type="scientific">Mariprofundus aestuarium</name>
    <dbReference type="NCBI Taxonomy" id="1921086"/>
    <lineage>
        <taxon>Bacteria</taxon>
        <taxon>Pseudomonadati</taxon>
        <taxon>Pseudomonadota</taxon>
        <taxon>Candidatius Mariprofundia</taxon>
        <taxon>Mariprofundales</taxon>
        <taxon>Mariprofundaceae</taxon>
        <taxon>Mariprofundus</taxon>
    </lineage>
</organism>
<evidence type="ECO:0000313" key="3">
    <source>
        <dbReference type="Proteomes" id="UP000231701"/>
    </source>
</evidence>
<dbReference type="InterPro" id="IPR008023">
    <property type="entry name" value="DUF748"/>
</dbReference>
<dbReference type="KEGG" id="maes:Ga0123461_0551"/>
<dbReference type="Proteomes" id="UP000231701">
    <property type="component" value="Chromosome"/>
</dbReference>
<keyword evidence="1" id="KW-1133">Transmembrane helix</keyword>
<reference evidence="2 3" key="1">
    <citation type="submission" date="2016-12" db="EMBL/GenBank/DDBJ databases">
        <title>Isolation and genomic insights into novel planktonic Zetaproteobacteria from stratified waters of the Chesapeake Bay.</title>
        <authorList>
            <person name="McAllister S.M."/>
            <person name="Kato S."/>
            <person name="Chan C.S."/>
            <person name="Chiu B.K."/>
            <person name="Field E.K."/>
        </authorList>
    </citation>
    <scope>NUCLEOTIDE SEQUENCE [LARGE SCALE GENOMIC DNA]</scope>
    <source>
        <strain evidence="2 3">CP-5</strain>
    </source>
</reference>
<dbReference type="RefSeq" id="WP_157819198.1">
    <property type="nucleotide sequence ID" value="NZ_CP018799.1"/>
</dbReference>
<dbReference type="Pfam" id="PF05359">
    <property type="entry name" value="DUF748"/>
    <property type="match status" value="2"/>
</dbReference>
<dbReference type="GO" id="GO:0090313">
    <property type="term" value="P:regulation of protein targeting to membrane"/>
    <property type="evidence" value="ECO:0007669"/>
    <property type="project" value="TreeGrafter"/>
</dbReference>
<name>A0A2K8L417_MARES</name>
<dbReference type="OrthoDB" id="5287741at2"/>
<keyword evidence="1" id="KW-0812">Transmembrane</keyword>
<keyword evidence="1" id="KW-0472">Membrane</keyword>
<evidence type="ECO:0008006" key="4">
    <source>
        <dbReference type="Google" id="ProtNLM"/>
    </source>
</evidence>
<dbReference type="PANTHER" id="PTHR30441:SF8">
    <property type="entry name" value="DUF748 DOMAIN-CONTAINING PROTEIN"/>
    <property type="match status" value="1"/>
</dbReference>
<dbReference type="EMBL" id="CP018799">
    <property type="protein sequence ID" value="ATX78986.1"/>
    <property type="molecule type" value="Genomic_DNA"/>
</dbReference>
<accession>A0A2K8L417</accession>
<dbReference type="InterPro" id="IPR052894">
    <property type="entry name" value="AsmA-related"/>
</dbReference>
<dbReference type="PANTHER" id="PTHR30441">
    <property type="entry name" value="DUF748 DOMAIN-CONTAINING PROTEIN"/>
    <property type="match status" value="1"/>
</dbReference>
<sequence>METVPSTNTDNALPEPKIRRVRRRFIVLYLLVALVSVLLTMLPLIVHQVATSWLEDHGVKEARIENIDINVFVGAIVIEGLRAGEGLKVDRLGLVIDWWPLTRNHLHVADLNITGSTIHLQQNEIGAWQLGELSIPAAAPEEPAAKSTATEPWYAVIDKLTLEDVTVKVNGKQFALTLPVKQLELHLSAPEKGKEDQVLAKSLQAGNVYFSGFGYKAGLQAIDFSGELSFAATADDIIESLVVSHGALGLRGIGLTDEKGKQLLSLSDFNLSGFSAEQLKKLVISGISLEQLAVEPALTGTARLSLGAMHAGGISATLEADRTPATITLGDLKLRRFDVVQEPGSTAAEQISFGSLHTSGLVTKFGATSAPESVKLALMELRELAIRQQKGAEPLGAIDLIALKQFAMQGSDRGAFESLKLQQVSLPSTGKRALGSIGSMTASKAEFDGENGYRLQLLEFDRMQIDLLKRKNGKMAVLDELESKPSAVKPAAAKQAAKAGAAKKDPVVIIERVQVNAGSYINFRDESVSPAMDTRLTVSRLTFSPLDLSGKRSGRLDLRTRVGKAGRLNVGGKINPSERRFQTDLKVSLKSFDMPRLTGYLEGDFGKTIDTGQLSIESEIGINKSKIDAKNKLMIRKLTLGNSDKKGEMAEGMGMPVDMALDMLRDDRGDIEMDVPITGDLNDPNININDAINKALASALSAGAMTYATMLLQPYGAIIMAANMAGDAMTSASRPKLTPIYFVPMEISLSAEMNDYVGKIGELLKSKNLRLQLCGFATRSEGAQIAEKRKALSADDINAKLLEMAEARSDLVMNMLLGKGIDSERLFNCRAQIDDKVKQAQPRVDLLLD</sequence>
<feature type="transmembrane region" description="Helical" evidence="1">
    <location>
        <begin position="26"/>
        <end position="46"/>
    </location>
</feature>
<protein>
    <recommendedName>
        <fullName evidence="4">DUF748 domain-containing protein</fullName>
    </recommendedName>
</protein>
<keyword evidence="3" id="KW-1185">Reference proteome</keyword>
<evidence type="ECO:0000313" key="2">
    <source>
        <dbReference type="EMBL" id="ATX78986.1"/>
    </source>
</evidence>
<gene>
    <name evidence="2" type="ORF">Ga0123461_0551</name>
</gene>
<proteinExistence type="predicted"/>